<dbReference type="OrthoDB" id="2860245at2759"/>
<name>A0A9W8JWL1_9AGAR</name>
<protein>
    <submittedName>
        <fullName evidence="2">Uncharacterized protein</fullName>
    </submittedName>
</protein>
<reference evidence="2" key="1">
    <citation type="submission" date="2022-07" db="EMBL/GenBank/DDBJ databases">
        <title>Genome Sequence of Agrocybe chaxingu.</title>
        <authorList>
            <person name="Buettner E."/>
        </authorList>
    </citation>
    <scope>NUCLEOTIDE SEQUENCE</scope>
    <source>
        <strain evidence="2">MP-N11</strain>
    </source>
</reference>
<proteinExistence type="predicted"/>
<feature type="signal peptide" evidence="1">
    <location>
        <begin position="1"/>
        <end position="20"/>
    </location>
</feature>
<dbReference type="AlphaFoldDB" id="A0A9W8JWL1"/>
<organism evidence="2 3">
    <name type="scientific">Agrocybe chaxingu</name>
    <dbReference type="NCBI Taxonomy" id="84603"/>
    <lineage>
        <taxon>Eukaryota</taxon>
        <taxon>Fungi</taxon>
        <taxon>Dikarya</taxon>
        <taxon>Basidiomycota</taxon>
        <taxon>Agaricomycotina</taxon>
        <taxon>Agaricomycetes</taxon>
        <taxon>Agaricomycetidae</taxon>
        <taxon>Agaricales</taxon>
        <taxon>Agaricineae</taxon>
        <taxon>Strophariaceae</taxon>
        <taxon>Agrocybe</taxon>
    </lineage>
</organism>
<keyword evidence="3" id="KW-1185">Reference proteome</keyword>
<evidence type="ECO:0000313" key="2">
    <source>
        <dbReference type="EMBL" id="KAJ3504654.1"/>
    </source>
</evidence>
<accession>A0A9W8JWL1</accession>
<feature type="chain" id="PRO_5040743271" evidence="1">
    <location>
        <begin position="21"/>
        <end position="66"/>
    </location>
</feature>
<gene>
    <name evidence="2" type="ORF">NLJ89_g7827</name>
</gene>
<comment type="caution">
    <text evidence="2">The sequence shown here is derived from an EMBL/GenBank/DDBJ whole genome shotgun (WGS) entry which is preliminary data.</text>
</comment>
<keyword evidence="1" id="KW-0732">Signal</keyword>
<dbReference type="EMBL" id="JANKHO010000980">
    <property type="protein sequence ID" value="KAJ3504654.1"/>
    <property type="molecule type" value="Genomic_DNA"/>
</dbReference>
<evidence type="ECO:0000313" key="3">
    <source>
        <dbReference type="Proteomes" id="UP001148786"/>
    </source>
</evidence>
<evidence type="ECO:0000256" key="1">
    <source>
        <dbReference type="SAM" id="SignalP"/>
    </source>
</evidence>
<sequence length="66" mass="7115">MVKITTSVALAAILVAPSIAAPIAADYEYIDAREPQRLRAAISKIGKLFTSNRWPLVLPSPPQLEA</sequence>
<dbReference type="Proteomes" id="UP001148786">
    <property type="component" value="Unassembled WGS sequence"/>
</dbReference>